<dbReference type="InterPro" id="IPR040647">
    <property type="entry name" value="SPIN-DOC_Znf-C2H2"/>
</dbReference>
<feature type="region of interest" description="Disordered" evidence="1">
    <location>
        <begin position="221"/>
        <end position="261"/>
    </location>
</feature>
<reference evidence="4" key="1">
    <citation type="submission" date="2025-08" db="UniProtKB">
        <authorList>
            <consortium name="RefSeq"/>
        </authorList>
    </citation>
    <scope>IDENTIFICATION</scope>
    <source>
        <strain evidence="4">J_2021</strain>
        <tissue evidence="4">Erythrocytes</tissue>
    </source>
</reference>
<dbReference type="PaxDb" id="8355-A0A1L8GJR4"/>
<accession>A0A1L8GJR4</accession>
<feature type="domain" description="C2H2-type" evidence="2">
    <location>
        <begin position="163"/>
        <end position="188"/>
    </location>
</feature>
<dbReference type="GeneID" id="108713915"/>
<feature type="compositionally biased region" description="Basic and acidic residues" evidence="1">
    <location>
        <begin position="467"/>
        <end position="478"/>
    </location>
</feature>
<feature type="domain" description="C2H2-type" evidence="2">
    <location>
        <begin position="1169"/>
        <end position="1194"/>
    </location>
</feature>
<dbReference type="GO" id="GO:0045892">
    <property type="term" value="P:negative regulation of DNA-templated transcription"/>
    <property type="evidence" value="ECO:0000318"/>
    <property type="project" value="GO_Central"/>
</dbReference>
<keyword evidence="3" id="KW-1185">Reference proteome</keyword>
<feature type="region of interest" description="Disordered" evidence="1">
    <location>
        <begin position="467"/>
        <end position="553"/>
    </location>
</feature>
<dbReference type="KEGG" id="xla:108713915"/>
<dbReference type="InterPro" id="IPR052675">
    <property type="entry name" value="ZnF_transloc-Spindlin_int"/>
</dbReference>
<dbReference type="AlphaFoldDB" id="A0A1L8GJR4"/>
<dbReference type="PANTHER" id="PTHR34589:SF2">
    <property type="entry name" value="ZINC FINGER TRANSLOCATION-ASSOCIATED PROTEIN"/>
    <property type="match status" value="1"/>
</dbReference>
<dbReference type="AGR" id="Xenbase:XB-GENE-11536254"/>
<dbReference type="STRING" id="8355.A0A1L8GJR4"/>
<feature type="compositionally biased region" description="Basic and acidic residues" evidence="1">
    <location>
        <begin position="489"/>
        <end position="505"/>
    </location>
</feature>
<dbReference type="Bgee" id="108713915">
    <property type="expression patterns" value="Expressed in gastrula and 19 other cell types or tissues"/>
</dbReference>
<sequence>MSQVPMFRRGAEKRKKVKEARAAVSIAQQATAATEQHEVTGGPQVGPEEEQASRSGLLEQESSVISMEEEEEATGDGSFTDVLYPDLSHSQEAGLFSSPPPSCWSSPDVSGDSQILGGVASGHCERASRAGNSRIPGKDHRRYYHNHWRLEYLMDFNARSHSMICMVCGSSLATLKLSTIKRHILQKHPYSLNWTSSEKEVIIGSWDAHLSVDAQTLTAAEDPGIPIPKKRRRRLPPVSKGTWRPLPGPELSQPSPPDTSHLEQYLNESLQQWFRVEFLMDYDCQGNQLHCMMCATVLPSLNLADIKNHILQTHPTSLQLTPTQKSVILEAWASRGENVEEEMEDELEDDDEEEEDDVLEKTEVEDSNERVNVINADEILDGLEKEKSAATLEITEEGVSRYKKSKNVEKEQLKLSNVPHLEGELKERDDQILEYDNQKIRKSLHPTDEKQDVCKAPVWEEKSPILEEGKHLNKKEAQLWDNKNIKPRPALESEKEDHKRQEKPLNKIHKSLNQQKQCEDPPSEDDVITEADPLQRKNIQKERSDGIEEENGTQLKEGCDDQKLQTTVEAQITVDEEKKLSSNAETKQIVQTQHIDINGKAVLGIGLPVLKVGSQAPIIIARVSVVPDSSVIHPMKPCLMKPWKSSTLQPLMPTTVQPLMPVTVQPLMPATVQPYITATVQPLMPATVRPLMPPAMVRPLMPAMVRAIMPTMVQPIMPSMAQPIMPAKAQPIMPATAQPIMPAMAQPIMPATAQPIMLPSVQPIMPTPVQTVMTIPSSAQPLIPTSTTAIKPTLGQPLSPTPSLPLNMNPSPSTFSATSELGKSWRAIAPKVSETESTLPIPPSVDVTRWPIGVDSMLWEVCLWRQNKDNSQYGGYQLHWHSDFLMDYNGLRGSVVCMYCCSSLTVLKESSIKRHIIQKHPHTGNFTAEEKIAVIHEWETRVAEVRKMVPDLEKEATGDSDKAQDGVIVANGDHVEGAEEEKSTTTNVQTAEGRGASWEFAFGRVQGKTNDPCTYQHERWKLEYLMDYTPQKDGLICMVCGVILMNPKMTTVKMHIQQKHPDTTYLSDQEKTVVMEEWEQKMAAGLKQTAHQDGEEIYIEINEESSVSGNNGFDAENCSPQSKIIIPSVSKPASSAPSLPPPCNSAKRNYQVRWRTEFMMDYDCRRQGLICMVCGGTLATLKVSTIKRHIVQVHPYSVDFTIEERQRILEAYSEMALHYIHSEECFKQQPQDEVKKGRKKNIK</sequence>
<dbReference type="Proteomes" id="UP000186698">
    <property type="component" value="Chromosome 4L"/>
</dbReference>
<dbReference type="OMA" id="QPIMPAT"/>
<dbReference type="CTD" id="108713915"/>
<feature type="region of interest" description="Disordered" evidence="1">
    <location>
        <begin position="335"/>
        <end position="355"/>
    </location>
</feature>
<protein>
    <submittedName>
        <fullName evidence="4">Uncharacterized protein zfta.L isoform X1</fullName>
    </submittedName>
</protein>
<dbReference type="SMART" id="SM00355">
    <property type="entry name" value="ZnF_C2H2"/>
    <property type="match status" value="5"/>
</dbReference>
<evidence type="ECO:0000313" key="4">
    <source>
        <dbReference type="RefSeq" id="XP_018113120.1"/>
    </source>
</evidence>
<evidence type="ECO:0000313" key="5">
    <source>
        <dbReference type="Xenbase" id="XB-GENE-11536254"/>
    </source>
</evidence>
<gene>
    <name evidence="4 5" type="primary">zfta.L</name>
</gene>
<feature type="domain" description="C2H2-type" evidence="2">
    <location>
        <begin position="895"/>
        <end position="920"/>
    </location>
</feature>
<feature type="domain" description="C2H2-type" evidence="2">
    <location>
        <begin position="1035"/>
        <end position="1060"/>
    </location>
</feature>
<evidence type="ECO:0000256" key="1">
    <source>
        <dbReference type="SAM" id="MobiDB-lite"/>
    </source>
</evidence>
<dbReference type="OrthoDB" id="9945249at2759"/>
<organism evidence="3 4">
    <name type="scientific">Xenopus laevis</name>
    <name type="common">African clawed frog</name>
    <dbReference type="NCBI Taxonomy" id="8355"/>
    <lineage>
        <taxon>Eukaryota</taxon>
        <taxon>Metazoa</taxon>
        <taxon>Chordata</taxon>
        <taxon>Craniata</taxon>
        <taxon>Vertebrata</taxon>
        <taxon>Euteleostomi</taxon>
        <taxon>Amphibia</taxon>
        <taxon>Batrachia</taxon>
        <taxon>Anura</taxon>
        <taxon>Pipoidea</taxon>
        <taxon>Pipidae</taxon>
        <taxon>Xenopodinae</taxon>
        <taxon>Xenopus</taxon>
        <taxon>Xenopus</taxon>
    </lineage>
</organism>
<dbReference type="RefSeq" id="XP_018113120.1">
    <property type="nucleotide sequence ID" value="XM_018257631.2"/>
</dbReference>
<feature type="compositionally biased region" description="Acidic residues" evidence="1">
    <location>
        <begin position="339"/>
        <end position="355"/>
    </location>
</feature>
<evidence type="ECO:0000259" key="2">
    <source>
        <dbReference type="SMART" id="SM00355"/>
    </source>
</evidence>
<name>A0A1L8GJR4_XENLA</name>
<feature type="domain" description="C2H2-type" evidence="2">
    <location>
        <begin position="289"/>
        <end position="314"/>
    </location>
</feature>
<dbReference type="Pfam" id="PF18658">
    <property type="entry name" value="zf-C2H2_12"/>
    <property type="match status" value="5"/>
</dbReference>
<feature type="compositionally biased region" description="Low complexity" evidence="1">
    <location>
        <begin position="22"/>
        <end position="34"/>
    </location>
</feature>
<dbReference type="PANTHER" id="PTHR34589">
    <property type="entry name" value="SIMILAR TO RIKEN CDNA 2700081O15"/>
    <property type="match status" value="1"/>
</dbReference>
<evidence type="ECO:0000313" key="3">
    <source>
        <dbReference type="Proteomes" id="UP000186698"/>
    </source>
</evidence>
<feature type="region of interest" description="Disordered" evidence="1">
    <location>
        <begin position="1"/>
        <end position="83"/>
    </location>
</feature>
<dbReference type="Xenbase" id="XB-GENE-11536254">
    <property type="gene designation" value="zfta.L"/>
</dbReference>
<proteinExistence type="predicted"/>
<feature type="compositionally biased region" description="Basic and acidic residues" evidence="1">
    <location>
        <begin position="533"/>
        <end position="546"/>
    </location>
</feature>
<dbReference type="InterPro" id="IPR013087">
    <property type="entry name" value="Znf_C2H2_type"/>
</dbReference>